<dbReference type="EMBL" id="JACSPV010000026">
    <property type="protein sequence ID" value="MBD8006262.1"/>
    <property type="molecule type" value="Genomic_DNA"/>
</dbReference>
<keyword evidence="3" id="KW-1185">Reference proteome</keyword>
<accession>A0ABR8VNG0</accession>
<keyword evidence="1" id="KW-0812">Transmembrane</keyword>
<sequence length="46" mass="5349">MGALFFAIVFIPLMFLGYVLLNLWLYGIDGIKKEFISIRRTDKLPN</sequence>
<feature type="transmembrane region" description="Helical" evidence="1">
    <location>
        <begin position="6"/>
        <end position="26"/>
    </location>
</feature>
<evidence type="ECO:0000313" key="3">
    <source>
        <dbReference type="Proteomes" id="UP000648182"/>
    </source>
</evidence>
<evidence type="ECO:0000313" key="2">
    <source>
        <dbReference type="EMBL" id="MBD8006262.1"/>
    </source>
</evidence>
<reference evidence="2 3" key="1">
    <citation type="submission" date="2020-08" db="EMBL/GenBank/DDBJ databases">
        <title>A Genomic Blueprint of the Chicken Gut Microbiome.</title>
        <authorList>
            <person name="Gilroy R."/>
            <person name="Ravi A."/>
            <person name="Getino M."/>
            <person name="Pursley I."/>
            <person name="Horton D.L."/>
            <person name="Alikhan N.-F."/>
            <person name="Baker D."/>
            <person name="Gharbi K."/>
            <person name="Hall N."/>
            <person name="Watson M."/>
            <person name="Adriaenssens E.M."/>
            <person name="Foster-Nyarko E."/>
            <person name="Jarju S."/>
            <person name="Secka A."/>
            <person name="Antonio M."/>
            <person name="Oren A."/>
            <person name="Chaudhuri R."/>
            <person name="La Ragione R.M."/>
            <person name="Hildebrand F."/>
            <person name="Pallen M.J."/>
        </authorList>
    </citation>
    <scope>NUCLEOTIDE SEQUENCE [LARGE SCALE GENOMIC DNA]</scope>
    <source>
        <strain evidence="2 3">Sa1BUA2</strain>
    </source>
</reference>
<dbReference type="Proteomes" id="UP000648182">
    <property type="component" value="Unassembled WGS sequence"/>
</dbReference>
<name>A0ABR8VNG0_9BACI</name>
<protein>
    <submittedName>
        <fullName evidence="2">Uncharacterized protein</fullName>
    </submittedName>
</protein>
<gene>
    <name evidence="2" type="ORF">H9631_14370</name>
</gene>
<proteinExistence type="predicted"/>
<keyword evidence="1" id="KW-1133">Transmembrane helix</keyword>
<organism evidence="2 3">
    <name type="scientific">Bacillus norwichensis</name>
    <dbReference type="NCBI Taxonomy" id="2762217"/>
    <lineage>
        <taxon>Bacteria</taxon>
        <taxon>Bacillati</taxon>
        <taxon>Bacillota</taxon>
        <taxon>Bacilli</taxon>
        <taxon>Bacillales</taxon>
        <taxon>Bacillaceae</taxon>
        <taxon>Bacillus</taxon>
    </lineage>
</organism>
<comment type="caution">
    <text evidence="2">The sequence shown here is derived from an EMBL/GenBank/DDBJ whole genome shotgun (WGS) entry which is preliminary data.</text>
</comment>
<keyword evidence="1" id="KW-0472">Membrane</keyword>
<evidence type="ECO:0000256" key="1">
    <source>
        <dbReference type="SAM" id="Phobius"/>
    </source>
</evidence>
<dbReference type="RefSeq" id="WP_191813941.1">
    <property type="nucleotide sequence ID" value="NZ_JACSPV010000026.1"/>
</dbReference>